<evidence type="ECO:0000313" key="2">
    <source>
        <dbReference type="EMBL" id="THB60701.1"/>
    </source>
</evidence>
<dbReference type="AlphaFoldDB" id="A0A4S3B103"/>
<name>A0A4S3B103_9ENTE</name>
<gene>
    <name evidence="2" type="ORF">ESZ54_08905</name>
</gene>
<dbReference type="Proteomes" id="UP000310506">
    <property type="component" value="Unassembled WGS sequence"/>
</dbReference>
<accession>A0A4S3B103</accession>
<organism evidence="2 3">
    <name type="scientific">Vagococcus silagei</name>
    <dbReference type="NCBI Taxonomy" id="2508885"/>
    <lineage>
        <taxon>Bacteria</taxon>
        <taxon>Bacillati</taxon>
        <taxon>Bacillota</taxon>
        <taxon>Bacilli</taxon>
        <taxon>Lactobacillales</taxon>
        <taxon>Enterococcaceae</taxon>
        <taxon>Vagococcus</taxon>
    </lineage>
</organism>
<protein>
    <submittedName>
        <fullName evidence="2">Uncharacterized protein</fullName>
    </submittedName>
</protein>
<keyword evidence="1" id="KW-1133">Transmembrane helix</keyword>
<keyword evidence="1" id="KW-0812">Transmembrane</keyword>
<feature type="transmembrane region" description="Helical" evidence="1">
    <location>
        <begin position="15"/>
        <end position="35"/>
    </location>
</feature>
<dbReference type="RefSeq" id="WP_136137326.1">
    <property type="nucleotide sequence ID" value="NZ_SDGV01000018.1"/>
</dbReference>
<comment type="caution">
    <text evidence="2">The sequence shown here is derived from an EMBL/GenBank/DDBJ whole genome shotgun (WGS) entry which is preliminary data.</text>
</comment>
<evidence type="ECO:0000256" key="1">
    <source>
        <dbReference type="SAM" id="Phobius"/>
    </source>
</evidence>
<keyword evidence="3" id="KW-1185">Reference proteome</keyword>
<proteinExistence type="predicted"/>
<reference evidence="2 3" key="1">
    <citation type="submission" date="2019-01" db="EMBL/GenBank/DDBJ databases">
        <title>Vagococcus silagei sp. nov. isolated from brewer's grain.</title>
        <authorList>
            <person name="Guu J.-R."/>
        </authorList>
    </citation>
    <scope>NUCLEOTIDE SEQUENCE [LARGE SCALE GENOMIC DNA]</scope>
    <source>
        <strain evidence="2 3">2B-2</strain>
    </source>
</reference>
<dbReference type="EMBL" id="SDGV01000018">
    <property type="protein sequence ID" value="THB60701.1"/>
    <property type="molecule type" value="Genomic_DNA"/>
</dbReference>
<sequence>MRADQHKSKSSKSKLVFFLILVILIVIGFIGYQTINSGSLGKSKSKTEDTTKAKTVIKDEDLKLLSEAVDSVTSLYEKTDLEVLRPDLTNKDVEEAKKKVEAVDDSSKAKKELVDRIKAAQEFVKTKESK</sequence>
<evidence type="ECO:0000313" key="3">
    <source>
        <dbReference type="Proteomes" id="UP000310506"/>
    </source>
</evidence>
<keyword evidence="1" id="KW-0472">Membrane</keyword>